<sequence>MKIVIRSLYIVMLFLATSCLDDITSLNNNPKAYQSGTVPGEMFFSNASRNLVDAITYGMTFKILAQQFAETTYFDASSYNLVNVGSAFWVSLYRDVLLDLKEAKTVITENPGLYPDITKNKLAIIELVEIYTYSLLVNTYGNIPYSGAVDTSLKSEALDSDNLTPEYDDAAAIYNDLFVRLDNALASLNDSEESFADGSDLIYDGDIEKWTKFGNTLKLRMAVTLADINPTKAKAEAEAAAANVFESNSDNAVLVYLGTTPNTNPIWVNLIQSEREDFVASNTMMDLMQSSAIDDPRIPLYYTKDNAGGYSGGIYGRSNSYVTYSKAGTTMTAETFPGVLLDYSETEFYLAEAAERGFNVGGTAEEHYEAGIRASIAYWGGTEVSATAFLADPNIAFATASGTNLEKIARQKYIALFNRGLEAWTEYRRLDFPAFNVPPVTNGDFPIRYTYPNSEQTANGDNYTSAATAIGGDVVTNRVFWDTK</sequence>
<keyword evidence="3" id="KW-1185">Reference proteome</keyword>
<name>A0A1T5JML8_9BACT</name>
<dbReference type="OrthoDB" id="843771at2"/>
<dbReference type="RefSeq" id="WP_079685817.1">
    <property type="nucleotide sequence ID" value="NZ_FUZU01000001.1"/>
</dbReference>
<dbReference type="InterPro" id="IPR011990">
    <property type="entry name" value="TPR-like_helical_dom_sf"/>
</dbReference>
<accession>A0A1T5JML8</accession>
<proteinExistence type="predicted"/>
<dbReference type="InterPro" id="IPR041662">
    <property type="entry name" value="SusD-like_2"/>
</dbReference>
<dbReference type="STRING" id="688867.SAMN05660236_1267"/>
<dbReference type="AlphaFoldDB" id="A0A1T5JML8"/>
<evidence type="ECO:0000313" key="2">
    <source>
        <dbReference type="EMBL" id="SKC52639.1"/>
    </source>
</evidence>
<evidence type="ECO:0000313" key="3">
    <source>
        <dbReference type="Proteomes" id="UP000190961"/>
    </source>
</evidence>
<dbReference type="Pfam" id="PF12771">
    <property type="entry name" value="SusD-like_2"/>
    <property type="match status" value="1"/>
</dbReference>
<evidence type="ECO:0000256" key="1">
    <source>
        <dbReference type="SAM" id="SignalP"/>
    </source>
</evidence>
<feature type="signal peptide" evidence="1">
    <location>
        <begin position="1"/>
        <end position="21"/>
    </location>
</feature>
<feature type="chain" id="PRO_5012843606" evidence="1">
    <location>
        <begin position="22"/>
        <end position="484"/>
    </location>
</feature>
<dbReference type="Proteomes" id="UP000190961">
    <property type="component" value="Unassembled WGS sequence"/>
</dbReference>
<protein>
    <submittedName>
        <fullName evidence="2">Starch-binding associating with outer membrane</fullName>
    </submittedName>
</protein>
<dbReference type="PROSITE" id="PS51257">
    <property type="entry name" value="PROKAR_LIPOPROTEIN"/>
    <property type="match status" value="1"/>
</dbReference>
<reference evidence="2 3" key="1">
    <citation type="submission" date="2017-02" db="EMBL/GenBank/DDBJ databases">
        <authorList>
            <person name="Peterson S.W."/>
        </authorList>
    </citation>
    <scope>NUCLEOTIDE SEQUENCE [LARGE SCALE GENOMIC DNA]</scope>
    <source>
        <strain evidence="2 3">DSM 25262</strain>
    </source>
</reference>
<dbReference type="Gene3D" id="1.25.40.390">
    <property type="match status" value="1"/>
</dbReference>
<gene>
    <name evidence="2" type="ORF">SAMN05660236_1267</name>
</gene>
<dbReference type="EMBL" id="FUZU01000001">
    <property type="protein sequence ID" value="SKC52639.1"/>
    <property type="molecule type" value="Genomic_DNA"/>
</dbReference>
<dbReference type="SUPFAM" id="SSF48452">
    <property type="entry name" value="TPR-like"/>
    <property type="match status" value="1"/>
</dbReference>
<keyword evidence="1" id="KW-0732">Signal</keyword>
<organism evidence="2 3">
    <name type="scientific">Ohtaekwangia koreensis</name>
    <dbReference type="NCBI Taxonomy" id="688867"/>
    <lineage>
        <taxon>Bacteria</taxon>
        <taxon>Pseudomonadati</taxon>
        <taxon>Bacteroidota</taxon>
        <taxon>Cytophagia</taxon>
        <taxon>Cytophagales</taxon>
        <taxon>Fulvivirgaceae</taxon>
        <taxon>Ohtaekwangia</taxon>
    </lineage>
</organism>